<protein>
    <submittedName>
        <fullName evidence="2">Uncharacterized protein</fullName>
    </submittedName>
</protein>
<evidence type="ECO:0000313" key="2">
    <source>
        <dbReference type="WBParaSite" id="nRc.2.0.1.t32104-RA"/>
    </source>
</evidence>
<dbReference type="Proteomes" id="UP000887565">
    <property type="component" value="Unplaced"/>
</dbReference>
<dbReference type="AlphaFoldDB" id="A0A915K1B2"/>
<evidence type="ECO:0000313" key="1">
    <source>
        <dbReference type="Proteomes" id="UP000887565"/>
    </source>
</evidence>
<reference evidence="2" key="1">
    <citation type="submission" date="2022-11" db="UniProtKB">
        <authorList>
            <consortium name="WormBaseParasite"/>
        </authorList>
    </citation>
    <scope>IDENTIFICATION</scope>
</reference>
<accession>A0A915K1B2</accession>
<sequence>MPAVSKIVRRWWSASVTRLWTRRRL</sequence>
<name>A0A915K1B2_ROMCU</name>
<organism evidence="1 2">
    <name type="scientific">Romanomermis culicivorax</name>
    <name type="common">Nematode worm</name>
    <dbReference type="NCBI Taxonomy" id="13658"/>
    <lineage>
        <taxon>Eukaryota</taxon>
        <taxon>Metazoa</taxon>
        <taxon>Ecdysozoa</taxon>
        <taxon>Nematoda</taxon>
        <taxon>Enoplea</taxon>
        <taxon>Dorylaimia</taxon>
        <taxon>Mermithida</taxon>
        <taxon>Mermithoidea</taxon>
        <taxon>Mermithidae</taxon>
        <taxon>Romanomermis</taxon>
    </lineage>
</organism>
<proteinExistence type="predicted"/>
<dbReference type="WBParaSite" id="nRc.2.0.1.t32104-RA">
    <property type="protein sequence ID" value="nRc.2.0.1.t32104-RA"/>
    <property type="gene ID" value="nRc.2.0.1.g32104"/>
</dbReference>
<keyword evidence="1" id="KW-1185">Reference proteome</keyword>